<dbReference type="Proteomes" id="UP000238479">
    <property type="component" value="Chromosome 3"/>
</dbReference>
<dbReference type="InterPro" id="IPR012337">
    <property type="entry name" value="RNaseH-like_sf"/>
</dbReference>
<dbReference type="Pfam" id="PF05699">
    <property type="entry name" value="Dimer_Tnp_hAT"/>
    <property type="match status" value="1"/>
</dbReference>
<dbReference type="InterPro" id="IPR008906">
    <property type="entry name" value="HATC_C_dom"/>
</dbReference>
<dbReference type="STRING" id="74649.A0A2P6RDQ7"/>
<evidence type="ECO:0000313" key="2">
    <source>
        <dbReference type="EMBL" id="PRQ44556.1"/>
    </source>
</evidence>
<reference evidence="2 3" key="1">
    <citation type="journal article" date="2018" name="Nat. Genet.">
        <title>The Rosa genome provides new insights in the design of modern roses.</title>
        <authorList>
            <person name="Bendahmane M."/>
        </authorList>
    </citation>
    <scope>NUCLEOTIDE SEQUENCE [LARGE SCALE GENOMIC DNA]</scope>
    <source>
        <strain evidence="3">cv. Old Blush</strain>
    </source>
</reference>
<sequence length="146" mass="16757">MFIWTCKTLKEEKNAELVNSLRGSLDRFISRESEGLGGHLVNEVAEEHTDREDNVEEHTDGNERNTCPIVRLAYRILLTVPVTVASAERSFSKLKLLKSYLRSTMSQERLNGLALISIENEYLGKINCDKLIDQFAGKKARRWIFK</sequence>
<dbReference type="EMBL" id="PDCK01000041">
    <property type="protein sequence ID" value="PRQ44556.1"/>
    <property type="molecule type" value="Genomic_DNA"/>
</dbReference>
<proteinExistence type="predicted"/>
<dbReference type="Gramene" id="PRQ44556">
    <property type="protein sequence ID" value="PRQ44556"/>
    <property type="gene ID" value="RchiOBHm_Chr3g0480551"/>
</dbReference>
<evidence type="ECO:0000313" key="3">
    <source>
        <dbReference type="Proteomes" id="UP000238479"/>
    </source>
</evidence>
<feature type="domain" description="HAT C-terminal dimerisation" evidence="1">
    <location>
        <begin position="62"/>
        <end position="121"/>
    </location>
</feature>
<dbReference type="PANTHER" id="PTHR45749:SF35">
    <property type="entry name" value="AC-LIKE TRANSPOSASE-RELATED"/>
    <property type="match status" value="1"/>
</dbReference>
<dbReference type="GO" id="GO:0046983">
    <property type="term" value="F:protein dimerization activity"/>
    <property type="evidence" value="ECO:0007669"/>
    <property type="project" value="InterPro"/>
</dbReference>
<evidence type="ECO:0000259" key="1">
    <source>
        <dbReference type="Pfam" id="PF05699"/>
    </source>
</evidence>
<gene>
    <name evidence="2" type="ORF">RchiOBHm_Chr3g0480551</name>
</gene>
<protein>
    <submittedName>
        <fullName evidence="2">Putative HAT dimerization domain, ribonuclease H-like domain-containing protein</fullName>
    </submittedName>
</protein>
<accession>A0A2P6RDQ7</accession>
<dbReference type="PANTHER" id="PTHR45749">
    <property type="match status" value="1"/>
</dbReference>
<comment type="caution">
    <text evidence="2">The sequence shown here is derived from an EMBL/GenBank/DDBJ whole genome shotgun (WGS) entry which is preliminary data.</text>
</comment>
<organism evidence="2 3">
    <name type="scientific">Rosa chinensis</name>
    <name type="common">China rose</name>
    <dbReference type="NCBI Taxonomy" id="74649"/>
    <lineage>
        <taxon>Eukaryota</taxon>
        <taxon>Viridiplantae</taxon>
        <taxon>Streptophyta</taxon>
        <taxon>Embryophyta</taxon>
        <taxon>Tracheophyta</taxon>
        <taxon>Spermatophyta</taxon>
        <taxon>Magnoliopsida</taxon>
        <taxon>eudicotyledons</taxon>
        <taxon>Gunneridae</taxon>
        <taxon>Pentapetalae</taxon>
        <taxon>rosids</taxon>
        <taxon>fabids</taxon>
        <taxon>Rosales</taxon>
        <taxon>Rosaceae</taxon>
        <taxon>Rosoideae</taxon>
        <taxon>Rosoideae incertae sedis</taxon>
        <taxon>Rosa</taxon>
    </lineage>
</organism>
<name>A0A2P6RDQ7_ROSCH</name>
<dbReference type="AlphaFoldDB" id="A0A2P6RDQ7"/>
<dbReference type="SUPFAM" id="SSF53098">
    <property type="entry name" value="Ribonuclease H-like"/>
    <property type="match status" value="1"/>
</dbReference>
<keyword evidence="3" id="KW-1185">Reference proteome</keyword>